<feature type="transmembrane region" description="Helical" evidence="1">
    <location>
        <begin position="212"/>
        <end position="229"/>
    </location>
</feature>
<name>A0A024HM65_PSEKB</name>
<evidence type="ECO:0000256" key="1">
    <source>
        <dbReference type="SAM" id="Phobius"/>
    </source>
</evidence>
<dbReference type="STRING" id="1301098.PKB_4203"/>
<feature type="transmembrane region" description="Helical" evidence="1">
    <location>
        <begin position="326"/>
        <end position="346"/>
    </location>
</feature>
<proteinExistence type="predicted"/>
<keyword evidence="1" id="KW-0472">Membrane</keyword>
<feature type="domain" description="DUF2157" evidence="2">
    <location>
        <begin position="61"/>
        <end position="181"/>
    </location>
</feature>
<feature type="transmembrane region" description="Helical" evidence="1">
    <location>
        <begin position="74"/>
        <end position="95"/>
    </location>
</feature>
<dbReference type="Proteomes" id="UP000025241">
    <property type="component" value="Chromosome I"/>
</dbReference>
<organism evidence="3 4">
    <name type="scientific">Pseudomonas knackmussii (strain DSM 6978 / CCUG 54928 / LMG 23759 / B13)</name>
    <dbReference type="NCBI Taxonomy" id="1301098"/>
    <lineage>
        <taxon>Bacteria</taxon>
        <taxon>Pseudomonadati</taxon>
        <taxon>Pseudomonadota</taxon>
        <taxon>Gammaproteobacteria</taxon>
        <taxon>Pseudomonadales</taxon>
        <taxon>Pseudomonadaceae</taxon>
        <taxon>Pseudomonas</taxon>
    </lineage>
</organism>
<gene>
    <name evidence="3" type="ORF">PKB_4203</name>
</gene>
<feature type="transmembrane region" description="Helical" evidence="1">
    <location>
        <begin position="101"/>
        <end position="121"/>
    </location>
</feature>
<evidence type="ECO:0000313" key="4">
    <source>
        <dbReference type="Proteomes" id="UP000025241"/>
    </source>
</evidence>
<keyword evidence="1" id="KW-0812">Transmembrane</keyword>
<dbReference type="AlphaFoldDB" id="A0A024HM65"/>
<feature type="transmembrane region" description="Helical" evidence="1">
    <location>
        <begin position="160"/>
        <end position="176"/>
    </location>
</feature>
<dbReference type="EMBL" id="HG322950">
    <property type="protein sequence ID" value="CDF85528.1"/>
    <property type="molecule type" value="Genomic_DNA"/>
</dbReference>
<dbReference type="HOGENOM" id="CLU_773539_0_0_6"/>
<feature type="transmembrane region" description="Helical" evidence="1">
    <location>
        <begin position="133"/>
        <end position="154"/>
    </location>
</feature>
<feature type="transmembrane region" description="Helical" evidence="1">
    <location>
        <begin position="275"/>
        <end position="292"/>
    </location>
</feature>
<feature type="transmembrane region" description="Helical" evidence="1">
    <location>
        <begin position="183"/>
        <end position="206"/>
    </location>
</feature>
<protein>
    <recommendedName>
        <fullName evidence="2">DUF2157 domain-containing protein</fullName>
    </recommendedName>
</protein>
<reference evidence="3 4" key="1">
    <citation type="submission" date="2013-03" db="EMBL/GenBank/DDBJ databases">
        <authorList>
            <person name="Linke B."/>
        </authorList>
    </citation>
    <scope>NUCLEOTIDE SEQUENCE [LARGE SCALE GENOMIC DNA]</scope>
    <source>
        <strain evidence="3 4">B13</strain>
    </source>
</reference>
<dbReference type="RefSeq" id="WP_043254091.1">
    <property type="nucleotide sequence ID" value="NZ_HG322950.1"/>
</dbReference>
<keyword evidence="1" id="KW-1133">Transmembrane helix</keyword>
<dbReference type="PATRIC" id="fig|1301098.3.peg.4209"/>
<dbReference type="Pfam" id="PF09925">
    <property type="entry name" value="DUF2157"/>
    <property type="match status" value="1"/>
</dbReference>
<dbReference type="OrthoDB" id="1120077at2"/>
<evidence type="ECO:0000259" key="2">
    <source>
        <dbReference type="Pfam" id="PF09925"/>
    </source>
</evidence>
<sequence>MPMLSHHDAQQRVNDIHAFNRELRRLGEEGALELDADQRARVETHHLRLLDDYRAQFDIDRDSQDSRLSLGMRVASFLGALALAASLFFLFYQFWGLFGEGAQVAILVGASLLTLLATFWLQRRDASGYFAKLAAMLAFAALVLNISMIGQIFNLTPSDLALLPWAAYALLLAYLCQSRLLLAAALICLMGFIAARCGTWSGVYWLDVGERPENFFPAAVLIFLVPLVFEQHRFDGFAAIYRVFGLLALFLPMLVMANWGGSSYLPFAPHKLESLYQLLGFVCAALAIWLGARQEWPEVVNTGLTFFVIFLYTKFFDWWWEVLPKYLFFLVLGLGAVAILLFLRYLRNVHGLLGGRL</sequence>
<dbReference type="InterPro" id="IPR018677">
    <property type="entry name" value="DUF2157"/>
</dbReference>
<reference evidence="3 4" key="2">
    <citation type="submission" date="2014-05" db="EMBL/GenBank/DDBJ databases">
        <title>Genome sequence of the 3-chlorobenzoate degrading bacterium Pseudomonas knackmussii B13 shows multiple evidence for horizontal gene transfer.</title>
        <authorList>
            <person name="Miyazaki R."/>
            <person name="Bertelli C."/>
            <person name="Falquet L."/>
            <person name="Robinson-Rechavi M."/>
            <person name="Gharib W."/>
            <person name="Roy S."/>
            <person name="Van der Meer J.R."/>
        </authorList>
    </citation>
    <scope>NUCLEOTIDE SEQUENCE [LARGE SCALE GENOMIC DNA]</scope>
    <source>
        <strain evidence="3 4">B13</strain>
    </source>
</reference>
<feature type="transmembrane region" description="Helical" evidence="1">
    <location>
        <begin position="299"/>
        <end position="320"/>
    </location>
</feature>
<keyword evidence="4" id="KW-1185">Reference proteome</keyword>
<dbReference type="KEGG" id="pkc:PKB_4203"/>
<accession>A0A024HM65</accession>
<evidence type="ECO:0000313" key="3">
    <source>
        <dbReference type="EMBL" id="CDF85528.1"/>
    </source>
</evidence>
<dbReference type="eggNOG" id="ENOG502Z8US">
    <property type="taxonomic scope" value="Bacteria"/>
</dbReference>
<feature type="transmembrane region" description="Helical" evidence="1">
    <location>
        <begin position="236"/>
        <end position="255"/>
    </location>
</feature>